<evidence type="ECO:0000313" key="2">
    <source>
        <dbReference type="Proteomes" id="UP000295706"/>
    </source>
</evidence>
<organism evidence="1 2">
    <name type="scientific">Arundinibacter roseus</name>
    <dbReference type="NCBI Taxonomy" id="2070510"/>
    <lineage>
        <taxon>Bacteria</taxon>
        <taxon>Pseudomonadati</taxon>
        <taxon>Bacteroidota</taxon>
        <taxon>Cytophagia</taxon>
        <taxon>Cytophagales</taxon>
        <taxon>Spirosomataceae</taxon>
        <taxon>Arundinibacter</taxon>
    </lineage>
</organism>
<sequence>MKVSGLFLIQLLLILPGFSQSISPKKAYVNHTEVGLLLGRVSYDGNYGWGGGNPNQIVKNRTNLSMQMFNGLQYNHRLAVGLTTGLDWYTAALINPLAAGARYDLTGKKNVRLFATADAGYGFAWFHKNSEGYHLTGGTMLNPGLGLRFGKPDGTAFTLSLSYKYQQARLEIPTANDIESRVENREYNRLALRMGLLF</sequence>
<dbReference type="RefSeq" id="WP_132114015.1">
    <property type="nucleotide sequence ID" value="NZ_SMJU01000001.1"/>
</dbReference>
<proteinExistence type="predicted"/>
<keyword evidence="2" id="KW-1185">Reference proteome</keyword>
<protein>
    <recommendedName>
        <fullName evidence="3">Outer membrane protein beta-barrel domain-containing protein</fullName>
    </recommendedName>
</protein>
<dbReference type="OrthoDB" id="1121518at2"/>
<reference evidence="1 2" key="1">
    <citation type="submission" date="2019-02" db="EMBL/GenBank/DDBJ databases">
        <title>Arundinibacter roseus gen. nov., sp. nov., a new member of the family Cytophagaceae.</title>
        <authorList>
            <person name="Szuroczki S."/>
            <person name="Khayer B."/>
            <person name="Sproer C."/>
            <person name="Toumi M."/>
            <person name="Szabo A."/>
            <person name="Felfoldi T."/>
            <person name="Schumann P."/>
            <person name="Toth E."/>
        </authorList>
    </citation>
    <scope>NUCLEOTIDE SEQUENCE [LARGE SCALE GENOMIC DNA]</scope>
    <source>
        <strain evidence="1 2">DMA-k-7a</strain>
    </source>
</reference>
<dbReference type="EMBL" id="SMJU01000001">
    <property type="protein sequence ID" value="TDB69178.1"/>
    <property type="molecule type" value="Genomic_DNA"/>
</dbReference>
<evidence type="ECO:0000313" key="1">
    <source>
        <dbReference type="EMBL" id="TDB69178.1"/>
    </source>
</evidence>
<accession>A0A4R4KLM4</accession>
<dbReference type="Proteomes" id="UP000295706">
    <property type="component" value="Unassembled WGS sequence"/>
</dbReference>
<gene>
    <name evidence="1" type="ORF">EZE20_02240</name>
</gene>
<comment type="caution">
    <text evidence="1">The sequence shown here is derived from an EMBL/GenBank/DDBJ whole genome shotgun (WGS) entry which is preliminary data.</text>
</comment>
<name>A0A4R4KLM4_9BACT</name>
<dbReference type="AlphaFoldDB" id="A0A4R4KLM4"/>
<evidence type="ECO:0008006" key="3">
    <source>
        <dbReference type="Google" id="ProtNLM"/>
    </source>
</evidence>